<dbReference type="AlphaFoldDB" id="A0A0A9HT43"/>
<organism evidence="1">
    <name type="scientific">Arundo donax</name>
    <name type="common">Giant reed</name>
    <name type="synonym">Donax arundinaceus</name>
    <dbReference type="NCBI Taxonomy" id="35708"/>
    <lineage>
        <taxon>Eukaryota</taxon>
        <taxon>Viridiplantae</taxon>
        <taxon>Streptophyta</taxon>
        <taxon>Embryophyta</taxon>
        <taxon>Tracheophyta</taxon>
        <taxon>Spermatophyta</taxon>
        <taxon>Magnoliopsida</taxon>
        <taxon>Liliopsida</taxon>
        <taxon>Poales</taxon>
        <taxon>Poaceae</taxon>
        <taxon>PACMAD clade</taxon>
        <taxon>Arundinoideae</taxon>
        <taxon>Arundineae</taxon>
        <taxon>Arundo</taxon>
    </lineage>
</organism>
<dbReference type="EMBL" id="GBRH01159855">
    <property type="protein sequence ID" value="JAE38041.1"/>
    <property type="molecule type" value="Transcribed_RNA"/>
</dbReference>
<name>A0A0A9HT43_ARUDO</name>
<reference evidence="1" key="2">
    <citation type="journal article" date="2015" name="Data Brief">
        <title>Shoot transcriptome of the giant reed, Arundo donax.</title>
        <authorList>
            <person name="Barrero R.A."/>
            <person name="Guerrero F.D."/>
            <person name="Moolhuijzen P."/>
            <person name="Goolsby J.A."/>
            <person name="Tidwell J."/>
            <person name="Bellgard S.E."/>
            <person name="Bellgard M.I."/>
        </authorList>
    </citation>
    <scope>NUCLEOTIDE SEQUENCE</scope>
    <source>
        <tissue evidence="1">Shoot tissue taken approximately 20 cm above the soil surface</tissue>
    </source>
</reference>
<sequence length="45" mass="4999">MTSNFCILGSCCKKRPCLQEGSKESKGIKILCFMGIPLRSKLSMM</sequence>
<proteinExistence type="predicted"/>
<protein>
    <submittedName>
        <fullName evidence="1">Uncharacterized protein</fullName>
    </submittedName>
</protein>
<reference evidence="1" key="1">
    <citation type="submission" date="2014-09" db="EMBL/GenBank/DDBJ databases">
        <authorList>
            <person name="Magalhaes I.L.F."/>
            <person name="Oliveira U."/>
            <person name="Santos F.R."/>
            <person name="Vidigal T.H.D.A."/>
            <person name="Brescovit A.D."/>
            <person name="Santos A.J."/>
        </authorList>
    </citation>
    <scope>NUCLEOTIDE SEQUENCE</scope>
    <source>
        <tissue evidence="1">Shoot tissue taken approximately 20 cm above the soil surface</tissue>
    </source>
</reference>
<accession>A0A0A9HT43</accession>
<evidence type="ECO:0000313" key="1">
    <source>
        <dbReference type="EMBL" id="JAE38041.1"/>
    </source>
</evidence>